<dbReference type="VEuPathDB" id="HostDB:ENSMMUG00000062848"/>
<dbReference type="AlphaFoldDB" id="A0A5F7ZCC9"/>
<evidence type="ECO:0000313" key="1">
    <source>
        <dbReference type="Ensembl" id="ENSMMUP00000062831.1"/>
    </source>
</evidence>
<dbReference type="Proteomes" id="UP000006718">
    <property type="component" value="Chromosome 19"/>
</dbReference>
<evidence type="ECO:0000313" key="2">
    <source>
        <dbReference type="Proteomes" id="UP000006718"/>
    </source>
</evidence>
<protein>
    <submittedName>
        <fullName evidence="1">Uncharacterized protein</fullName>
    </submittedName>
</protein>
<reference evidence="1" key="3">
    <citation type="submission" date="2025-08" db="UniProtKB">
        <authorList>
            <consortium name="Ensembl"/>
        </authorList>
    </citation>
    <scope>IDENTIFICATION</scope>
    <source>
        <strain evidence="1">17573</strain>
    </source>
</reference>
<reference evidence="1" key="2">
    <citation type="submission" date="2019-01" db="EMBL/GenBank/DDBJ databases">
        <authorList>
            <person name="Graves T."/>
            <person name="Eichler E.E."/>
            <person name="Wilson R.K."/>
        </authorList>
    </citation>
    <scope>NUCLEOTIDE SEQUENCE [LARGE SCALE GENOMIC DNA]</scope>
    <source>
        <strain evidence="1">17573</strain>
    </source>
</reference>
<proteinExistence type="predicted"/>
<keyword evidence="2" id="KW-1185">Reference proteome</keyword>
<dbReference type="Ensembl" id="ENSMMUT00000089127.1">
    <property type="protein sequence ID" value="ENSMMUP00000062831.1"/>
    <property type="gene ID" value="ENSMMUG00000062848.1"/>
</dbReference>
<dbReference type="PANTHER" id="PTHR12138:SF152">
    <property type="entry name" value="C2H2-TYPE DOMAIN-CONTAINING PROTEIN"/>
    <property type="match status" value="1"/>
</dbReference>
<organism evidence="1 2">
    <name type="scientific">Macaca mulatta</name>
    <name type="common">Rhesus macaque</name>
    <dbReference type="NCBI Taxonomy" id="9544"/>
    <lineage>
        <taxon>Eukaryota</taxon>
        <taxon>Metazoa</taxon>
        <taxon>Chordata</taxon>
        <taxon>Craniata</taxon>
        <taxon>Vertebrata</taxon>
        <taxon>Euteleostomi</taxon>
        <taxon>Mammalia</taxon>
        <taxon>Eutheria</taxon>
        <taxon>Euarchontoglires</taxon>
        <taxon>Primates</taxon>
        <taxon>Haplorrhini</taxon>
        <taxon>Catarrhini</taxon>
        <taxon>Cercopithecidae</taxon>
        <taxon>Cercopithecinae</taxon>
        <taxon>Macaca</taxon>
    </lineage>
</organism>
<accession>A0A5F7ZCC9</accession>
<dbReference type="InParanoid" id="A0A5F7ZCC9"/>
<dbReference type="GeneTree" id="ENSGT01150000287033"/>
<sequence>GNIAAGLIYPDHYNFLHISNKAVSLSYHLGIHWSCTFNFLQELLCIHNLAIWLKQPSFWPISAFKICYWPFITVKERVLLCHPGWSASGMITAHCSLNLLGSSNPPILASQVAGTTGVCHHTWLLFPLFCKDGASLCCPDWSQTPVLKRSSQISLPIC</sequence>
<dbReference type="PANTHER" id="PTHR12138">
    <property type="entry name" value="PRIMATE-EXPANDED PROTEIN FAMILY"/>
    <property type="match status" value="1"/>
</dbReference>
<reference evidence="1" key="4">
    <citation type="submission" date="2025-09" db="UniProtKB">
        <authorList>
            <consortium name="Ensembl"/>
        </authorList>
    </citation>
    <scope>IDENTIFICATION</scope>
    <source>
        <strain evidence="1">17573</strain>
    </source>
</reference>
<dbReference type="PRINTS" id="PR02045">
    <property type="entry name" value="F138DOMAIN"/>
</dbReference>
<name>A0A5F7ZCC9_MACMU</name>
<dbReference type="Bgee" id="ENSMMUG00000062848">
    <property type="expression patterns" value="Expressed in liver and 15 other cell types or tissues"/>
</dbReference>
<reference evidence="2" key="1">
    <citation type="journal article" date="2007" name="Science">
        <title>Evolutionary and biomedical insights from the rhesus macaque genome.</title>
        <authorList>
            <person name="Gibbs R.A."/>
            <person name="Rogers J."/>
            <person name="Katze M.G."/>
            <person name="Bumgarner R."/>
            <person name="Weinstock G.M."/>
            <person name="Mardis E.R."/>
            <person name="Remington K.A."/>
            <person name="Strausberg R.L."/>
            <person name="Venter J.C."/>
            <person name="Wilson R.K."/>
            <person name="Batzer M.A."/>
            <person name="Bustamante C.D."/>
            <person name="Eichler E.E."/>
            <person name="Hahn M.W."/>
            <person name="Hardison R.C."/>
            <person name="Makova K.D."/>
            <person name="Miller W."/>
            <person name="Milosavljevic A."/>
            <person name="Palermo R.E."/>
            <person name="Siepel A."/>
            <person name="Sikela J.M."/>
            <person name="Attaway T."/>
            <person name="Bell S."/>
            <person name="Bernard K.E."/>
            <person name="Buhay C.J."/>
            <person name="Chandrabose M.N."/>
            <person name="Dao M."/>
            <person name="Davis C."/>
            <person name="Delehaunty K.D."/>
            <person name="Ding Y."/>
            <person name="Dinh H.H."/>
            <person name="Dugan-Rocha S."/>
            <person name="Fulton L.A."/>
            <person name="Gabisi R.A."/>
            <person name="Garner T.T."/>
            <person name="Godfrey J."/>
            <person name="Hawes A.C."/>
            <person name="Hernandez J."/>
            <person name="Hines S."/>
            <person name="Holder M."/>
            <person name="Hume J."/>
            <person name="Jhangiani S.N."/>
            <person name="Joshi V."/>
            <person name="Khan Z.M."/>
            <person name="Kirkness E.F."/>
            <person name="Cree A."/>
            <person name="Fowler R.G."/>
            <person name="Lee S."/>
            <person name="Lewis L.R."/>
            <person name="Li Z."/>
            <person name="Liu Y.-S."/>
            <person name="Moore S.M."/>
            <person name="Muzny D."/>
            <person name="Nazareth L.V."/>
            <person name="Ngo D.N."/>
            <person name="Okwuonu G.O."/>
            <person name="Pai G."/>
            <person name="Parker D."/>
            <person name="Paul H.A."/>
            <person name="Pfannkoch C."/>
            <person name="Pohl C.S."/>
            <person name="Rogers Y.-H.C."/>
            <person name="Ruiz S.J."/>
            <person name="Sabo A."/>
            <person name="Santibanez J."/>
            <person name="Schneider B.W."/>
            <person name="Smith S.M."/>
            <person name="Sodergren E."/>
            <person name="Svatek A.F."/>
            <person name="Utterback T.R."/>
            <person name="Vattathil S."/>
            <person name="Warren W."/>
            <person name="White C.S."/>
            <person name="Chinwalla A.T."/>
            <person name="Feng Y."/>
            <person name="Halpern A.L."/>
            <person name="Hillier L.W."/>
            <person name="Huang X."/>
            <person name="Minx P."/>
            <person name="Nelson J.O."/>
            <person name="Pepin K.H."/>
            <person name="Qin X."/>
            <person name="Sutton G.G."/>
            <person name="Venter E."/>
            <person name="Walenz B.P."/>
            <person name="Wallis J.W."/>
            <person name="Worley K.C."/>
            <person name="Yang S.-P."/>
            <person name="Jones S.M."/>
            <person name="Marra M.A."/>
            <person name="Rocchi M."/>
            <person name="Schein J.E."/>
            <person name="Baertsch R."/>
            <person name="Clarke L."/>
            <person name="Csuros M."/>
            <person name="Glasscock J."/>
            <person name="Harris R.A."/>
            <person name="Havlak P."/>
            <person name="Jackson A.R."/>
            <person name="Jiang H."/>
            <person name="Liu Y."/>
            <person name="Messina D.N."/>
            <person name="Shen Y."/>
            <person name="Song H.X.-Z."/>
            <person name="Wylie T."/>
            <person name="Zhang L."/>
            <person name="Birney E."/>
            <person name="Han K."/>
            <person name="Konkel M.K."/>
            <person name="Lee J."/>
            <person name="Smit A.F.A."/>
            <person name="Ullmer B."/>
            <person name="Wang H."/>
            <person name="Xing J."/>
            <person name="Burhans R."/>
            <person name="Cheng Z."/>
            <person name="Karro J.E."/>
            <person name="Ma J."/>
            <person name="Raney B."/>
            <person name="She X."/>
            <person name="Cox M.J."/>
            <person name="Demuth J.P."/>
            <person name="Dumas L.J."/>
            <person name="Han S.-G."/>
            <person name="Hopkins J."/>
            <person name="Karimpour-Fard A."/>
            <person name="Kim Y.H."/>
            <person name="Pollack J.R."/>
            <person name="Vinar T."/>
            <person name="Addo-Quaye C."/>
            <person name="Degenhardt J."/>
            <person name="Denby A."/>
            <person name="Hubisz M.J."/>
            <person name="Indap A."/>
            <person name="Kosiol C."/>
            <person name="Lahn B.T."/>
            <person name="Lawson H.A."/>
            <person name="Marklein A."/>
            <person name="Nielsen R."/>
            <person name="Vallender E.J."/>
            <person name="Clark A.G."/>
            <person name="Ferguson B."/>
            <person name="Hernandez R.D."/>
            <person name="Hirani K."/>
            <person name="Kehrer-Sawatzki H."/>
            <person name="Kolb J."/>
            <person name="Patil S."/>
            <person name="Pu L.-L."/>
            <person name="Ren Y."/>
            <person name="Smith D.G."/>
            <person name="Wheeler D.A."/>
            <person name="Schenck I."/>
            <person name="Ball E.V."/>
            <person name="Chen R."/>
            <person name="Cooper D.N."/>
            <person name="Giardine B."/>
            <person name="Hsu F."/>
            <person name="Kent W.J."/>
            <person name="Lesk A."/>
            <person name="Nelson D.L."/>
            <person name="O'brien W.E."/>
            <person name="Pruefer K."/>
            <person name="Stenson P.D."/>
            <person name="Wallace J.C."/>
            <person name="Ke H."/>
            <person name="Liu X.-M."/>
            <person name="Wang P."/>
            <person name="Xiang A.P."/>
            <person name="Yang F."/>
            <person name="Barber G.P."/>
            <person name="Haussler D."/>
            <person name="Karolchik D."/>
            <person name="Kern A.D."/>
            <person name="Kuhn R.M."/>
            <person name="Smith K.E."/>
            <person name="Zwieg A.S."/>
        </authorList>
    </citation>
    <scope>NUCLEOTIDE SEQUENCE [LARGE SCALE GENOMIC DNA]</scope>
    <source>
        <strain evidence="2">17573</strain>
    </source>
</reference>